<reference evidence="2 3" key="1">
    <citation type="submission" date="2017-11" db="EMBL/GenBank/DDBJ databases">
        <title>Infants hospitalized years apart are colonized by the same room-sourced microbial strains.</title>
        <authorList>
            <person name="Brooks B."/>
            <person name="Olm M.R."/>
            <person name="Firek B.A."/>
            <person name="Baker R."/>
            <person name="Thomas B.C."/>
            <person name="Morowitz M.J."/>
            <person name="Banfield J.F."/>
        </authorList>
    </citation>
    <scope>NUCLEOTIDE SEQUENCE [LARGE SCALE GENOMIC DNA]</scope>
    <source>
        <strain evidence="2">S2_009_000_R2_76</strain>
    </source>
</reference>
<dbReference type="CDD" id="cd00038">
    <property type="entry name" value="CAP_ED"/>
    <property type="match status" value="1"/>
</dbReference>
<gene>
    <name evidence="2" type="ORF">DI598_18405</name>
</gene>
<organism evidence="2 3">
    <name type="scientific">Pseudopedobacter saltans</name>
    <dbReference type="NCBI Taxonomy" id="151895"/>
    <lineage>
        <taxon>Bacteria</taxon>
        <taxon>Pseudomonadati</taxon>
        <taxon>Bacteroidota</taxon>
        <taxon>Sphingobacteriia</taxon>
        <taxon>Sphingobacteriales</taxon>
        <taxon>Sphingobacteriaceae</taxon>
        <taxon>Pseudopedobacter</taxon>
    </lineage>
</organism>
<dbReference type="InterPro" id="IPR018490">
    <property type="entry name" value="cNMP-bd_dom_sf"/>
</dbReference>
<dbReference type="InterPro" id="IPR014710">
    <property type="entry name" value="RmlC-like_jellyroll"/>
</dbReference>
<dbReference type="SUPFAM" id="SSF51206">
    <property type="entry name" value="cAMP-binding domain-like"/>
    <property type="match status" value="1"/>
</dbReference>
<dbReference type="Proteomes" id="UP000249645">
    <property type="component" value="Unassembled WGS sequence"/>
</dbReference>
<evidence type="ECO:0000313" key="3">
    <source>
        <dbReference type="Proteomes" id="UP000249645"/>
    </source>
</evidence>
<dbReference type="EMBL" id="QFOI01000530">
    <property type="protein sequence ID" value="PZP41284.1"/>
    <property type="molecule type" value="Genomic_DNA"/>
</dbReference>
<name>A0A2W5EGS4_9SPHI</name>
<sequence length="187" mass="21751">MHLDKILDGIHPLSSEAKSLIVSATTEVHFPKGHILFKENRYEQNVYFLKSGIARAFSTIDDGEITFWFGMQGDFIISMQNYIENRRSYETIELLEDAELYQISNKNLQNLYNQNVEIANWGRKLAEKELVKTEKRFISRQLGTATERYKELLNTYPDLMQRVALCHIASFLGITQVSLSRIRAEIR</sequence>
<dbReference type="AlphaFoldDB" id="A0A2W5EGS4"/>
<comment type="caution">
    <text evidence="2">The sequence shown here is derived from an EMBL/GenBank/DDBJ whole genome shotgun (WGS) entry which is preliminary data.</text>
</comment>
<dbReference type="Gene3D" id="2.60.120.10">
    <property type="entry name" value="Jelly Rolls"/>
    <property type="match status" value="1"/>
</dbReference>
<proteinExistence type="predicted"/>
<dbReference type="InterPro" id="IPR000595">
    <property type="entry name" value="cNMP-bd_dom"/>
</dbReference>
<accession>A0A2W5EGS4</accession>
<evidence type="ECO:0000313" key="2">
    <source>
        <dbReference type="EMBL" id="PZP41284.1"/>
    </source>
</evidence>
<evidence type="ECO:0000259" key="1">
    <source>
        <dbReference type="PROSITE" id="PS50042"/>
    </source>
</evidence>
<protein>
    <submittedName>
        <fullName evidence="2">Crp/Fnr family transcriptional regulator</fullName>
    </submittedName>
</protein>
<feature type="domain" description="Cyclic nucleotide-binding" evidence="1">
    <location>
        <begin position="9"/>
        <end position="118"/>
    </location>
</feature>
<dbReference type="Pfam" id="PF00027">
    <property type="entry name" value="cNMP_binding"/>
    <property type="match status" value="1"/>
</dbReference>
<dbReference type="PROSITE" id="PS50042">
    <property type="entry name" value="CNMP_BINDING_3"/>
    <property type="match status" value="1"/>
</dbReference>